<dbReference type="AlphaFoldDB" id="A0ABD0Z758"/>
<evidence type="ECO:0000256" key="1">
    <source>
        <dbReference type="SAM" id="MobiDB-lite"/>
    </source>
</evidence>
<proteinExistence type="predicted"/>
<dbReference type="EMBL" id="JBFDAA010000002">
    <property type="protein sequence ID" value="KAL1139597.1"/>
    <property type="molecule type" value="Genomic_DNA"/>
</dbReference>
<reference evidence="2 3" key="1">
    <citation type="submission" date="2024-07" db="EMBL/GenBank/DDBJ databases">
        <title>Chromosome-level genome assembly of the water stick insect Ranatra chinensis (Heteroptera: Nepidae).</title>
        <authorList>
            <person name="Liu X."/>
        </authorList>
    </citation>
    <scope>NUCLEOTIDE SEQUENCE [LARGE SCALE GENOMIC DNA]</scope>
    <source>
        <strain evidence="2">Cailab_2021Rc</strain>
        <tissue evidence="2">Muscle</tissue>
    </source>
</reference>
<comment type="caution">
    <text evidence="2">The sequence shown here is derived from an EMBL/GenBank/DDBJ whole genome shotgun (WGS) entry which is preliminary data.</text>
</comment>
<evidence type="ECO:0000313" key="3">
    <source>
        <dbReference type="Proteomes" id="UP001558652"/>
    </source>
</evidence>
<evidence type="ECO:0000313" key="2">
    <source>
        <dbReference type="EMBL" id="KAL1139597.1"/>
    </source>
</evidence>
<organism evidence="2 3">
    <name type="scientific">Ranatra chinensis</name>
    <dbReference type="NCBI Taxonomy" id="642074"/>
    <lineage>
        <taxon>Eukaryota</taxon>
        <taxon>Metazoa</taxon>
        <taxon>Ecdysozoa</taxon>
        <taxon>Arthropoda</taxon>
        <taxon>Hexapoda</taxon>
        <taxon>Insecta</taxon>
        <taxon>Pterygota</taxon>
        <taxon>Neoptera</taxon>
        <taxon>Paraneoptera</taxon>
        <taxon>Hemiptera</taxon>
        <taxon>Heteroptera</taxon>
        <taxon>Panheteroptera</taxon>
        <taxon>Nepomorpha</taxon>
        <taxon>Nepidae</taxon>
        <taxon>Ranatrinae</taxon>
        <taxon>Ranatra</taxon>
    </lineage>
</organism>
<accession>A0ABD0Z758</accession>
<sequence>MASKFQNIFYQNKKQETAEIGFENRKILRASLAVKSVVDLLREMTSSPSLFSCTPLQGLVSYVSSTVVRKCANERVLKYPNTGLSRMSLFSKYSQLQKPLDQLDGTCKEKGPFGPDHFSKTFRGGQSDAMAKKQGGEKQTAGGPAPSNIPWQYAL</sequence>
<gene>
    <name evidence="2" type="ORF">AAG570_006579</name>
</gene>
<keyword evidence="3" id="KW-1185">Reference proteome</keyword>
<name>A0ABD0Z758_9HEMI</name>
<dbReference type="Proteomes" id="UP001558652">
    <property type="component" value="Unassembled WGS sequence"/>
</dbReference>
<protein>
    <submittedName>
        <fullName evidence="2">Uncharacterized protein</fullName>
    </submittedName>
</protein>
<feature type="region of interest" description="Disordered" evidence="1">
    <location>
        <begin position="124"/>
        <end position="147"/>
    </location>
</feature>